<evidence type="ECO:0000259" key="7">
    <source>
        <dbReference type="PROSITE" id="PS50048"/>
    </source>
</evidence>
<keyword evidence="5" id="KW-0539">Nucleus</keyword>
<dbReference type="GO" id="GO:0008270">
    <property type="term" value="F:zinc ion binding"/>
    <property type="evidence" value="ECO:0007669"/>
    <property type="project" value="InterPro"/>
</dbReference>
<dbReference type="EMBL" id="KB445569">
    <property type="protein sequence ID" value="EMD96583.1"/>
    <property type="molecule type" value="Genomic_DNA"/>
</dbReference>
<reference evidence="9" key="2">
    <citation type="journal article" date="2013" name="PLoS Genet.">
        <title>Comparative genome structure, secondary metabolite, and effector coding capacity across Cochliobolus pathogens.</title>
        <authorList>
            <person name="Condon B.J."/>
            <person name="Leng Y."/>
            <person name="Wu D."/>
            <person name="Bushley K.E."/>
            <person name="Ohm R.A."/>
            <person name="Otillar R."/>
            <person name="Martin J."/>
            <person name="Schackwitz W."/>
            <person name="Grimwood J."/>
            <person name="MohdZainudin N."/>
            <person name="Xue C."/>
            <person name="Wang R."/>
            <person name="Manning V.A."/>
            <person name="Dhillon B."/>
            <person name="Tu Z.J."/>
            <person name="Steffenson B.J."/>
            <person name="Salamov A."/>
            <person name="Sun H."/>
            <person name="Lowry S."/>
            <person name="LaButti K."/>
            <person name="Han J."/>
            <person name="Copeland A."/>
            <person name="Lindquist E."/>
            <person name="Barry K."/>
            <person name="Schmutz J."/>
            <person name="Baker S.E."/>
            <person name="Ciuffetti L.M."/>
            <person name="Grigoriev I.V."/>
            <person name="Zhong S."/>
            <person name="Turgeon B.G."/>
        </authorList>
    </citation>
    <scope>NUCLEOTIDE SEQUENCE [LARGE SCALE GENOMIC DNA]</scope>
    <source>
        <strain evidence="9">C5 / ATCC 48332 / race O</strain>
    </source>
</reference>
<keyword evidence="4" id="KW-0804">Transcription</keyword>
<dbReference type="HOGENOM" id="CLU_1555096_0_0_1"/>
<dbReference type="PROSITE" id="PS00463">
    <property type="entry name" value="ZN2_CY6_FUNGAL_1"/>
    <property type="match status" value="1"/>
</dbReference>
<dbReference type="Pfam" id="PF00172">
    <property type="entry name" value="Zn_clus"/>
    <property type="match status" value="1"/>
</dbReference>
<sequence>MSSLGSTPQQPVDSGPTISITSKRVRAKHACHECHARRFKCNVTQCHPCSNCESAGTQCELFPSRRGRYDRPPKRQVQRDALAQTDAIPGVQVDELFSVSFPSVSVTHDITPDEAPEQNEDESITGASTTNPSQGTSTTAQETLLYGESNPLTLIPESVRPGEQLSSEESHP</sequence>
<keyword evidence="1" id="KW-0862">Zinc</keyword>
<keyword evidence="3" id="KW-0238">DNA-binding</keyword>
<dbReference type="STRING" id="701091.M2VA34"/>
<dbReference type="Proteomes" id="UP000016936">
    <property type="component" value="Unassembled WGS sequence"/>
</dbReference>
<dbReference type="GO" id="GO:0003677">
    <property type="term" value="F:DNA binding"/>
    <property type="evidence" value="ECO:0007669"/>
    <property type="project" value="UniProtKB-KW"/>
</dbReference>
<dbReference type="SUPFAM" id="SSF57701">
    <property type="entry name" value="Zn2/Cys6 DNA-binding domain"/>
    <property type="match status" value="1"/>
</dbReference>
<feature type="domain" description="Zn(2)-C6 fungal-type" evidence="7">
    <location>
        <begin position="30"/>
        <end position="61"/>
    </location>
</feature>
<dbReference type="InterPro" id="IPR036864">
    <property type="entry name" value="Zn2-C6_fun-type_DNA-bd_sf"/>
</dbReference>
<name>M2VA34_COCH5</name>
<accession>M2VA34</accession>
<reference evidence="8 9" key="1">
    <citation type="journal article" date="2012" name="PLoS Pathog.">
        <title>Diverse lifestyles and strategies of plant pathogenesis encoded in the genomes of eighteen Dothideomycetes fungi.</title>
        <authorList>
            <person name="Ohm R.A."/>
            <person name="Feau N."/>
            <person name="Henrissat B."/>
            <person name="Schoch C.L."/>
            <person name="Horwitz B.A."/>
            <person name="Barry K.W."/>
            <person name="Condon B.J."/>
            <person name="Copeland A.C."/>
            <person name="Dhillon B."/>
            <person name="Glaser F."/>
            <person name="Hesse C.N."/>
            <person name="Kosti I."/>
            <person name="LaButti K."/>
            <person name="Lindquist E.A."/>
            <person name="Lucas S."/>
            <person name="Salamov A.A."/>
            <person name="Bradshaw R.E."/>
            <person name="Ciuffetti L."/>
            <person name="Hamelin R.C."/>
            <person name="Kema G.H.J."/>
            <person name="Lawrence C."/>
            <person name="Scott J.A."/>
            <person name="Spatafora J.W."/>
            <person name="Turgeon B.G."/>
            <person name="de Wit P.J.G.M."/>
            <person name="Zhong S."/>
            <person name="Goodwin S.B."/>
            <person name="Grigoriev I.V."/>
        </authorList>
    </citation>
    <scope>NUCLEOTIDE SEQUENCE [LARGE SCALE GENOMIC DNA]</scope>
    <source>
        <strain evidence="9">C5 / ATCC 48332 / race O</strain>
    </source>
</reference>
<keyword evidence="9" id="KW-1185">Reference proteome</keyword>
<evidence type="ECO:0000256" key="1">
    <source>
        <dbReference type="ARBA" id="ARBA00022833"/>
    </source>
</evidence>
<proteinExistence type="predicted"/>
<dbReference type="InterPro" id="IPR001138">
    <property type="entry name" value="Zn2Cys6_DnaBD"/>
</dbReference>
<feature type="compositionally biased region" description="Acidic residues" evidence="6">
    <location>
        <begin position="112"/>
        <end position="123"/>
    </location>
</feature>
<evidence type="ECO:0000313" key="9">
    <source>
        <dbReference type="Proteomes" id="UP000016936"/>
    </source>
</evidence>
<evidence type="ECO:0000256" key="4">
    <source>
        <dbReference type="ARBA" id="ARBA00023163"/>
    </source>
</evidence>
<dbReference type="CDD" id="cd00067">
    <property type="entry name" value="GAL4"/>
    <property type="match status" value="1"/>
</dbReference>
<evidence type="ECO:0000256" key="2">
    <source>
        <dbReference type="ARBA" id="ARBA00023015"/>
    </source>
</evidence>
<dbReference type="PANTHER" id="PTHR47171">
    <property type="entry name" value="FARA-RELATED"/>
    <property type="match status" value="1"/>
</dbReference>
<protein>
    <recommendedName>
        <fullName evidence="7">Zn(2)-C6 fungal-type domain-containing protein</fullName>
    </recommendedName>
</protein>
<dbReference type="Gene3D" id="4.10.240.10">
    <property type="entry name" value="Zn(2)-C6 fungal-type DNA-binding domain"/>
    <property type="match status" value="1"/>
</dbReference>
<organism evidence="8 9">
    <name type="scientific">Cochliobolus heterostrophus (strain C5 / ATCC 48332 / race O)</name>
    <name type="common">Southern corn leaf blight fungus</name>
    <name type="synonym">Bipolaris maydis</name>
    <dbReference type="NCBI Taxonomy" id="701091"/>
    <lineage>
        <taxon>Eukaryota</taxon>
        <taxon>Fungi</taxon>
        <taxon>Dikarya</taxon>
        <taxon>Ascomycota</taxon>
        <taxon>Pezizomycotina</taxon>
        <taxon>Dothideomycetes</taxon>
        <taxon>Pleosporomycetidae</taxon>
        <taxon>Pleosporales</taxon>
        <taxon>Pleosporineae</taxon>
        <taxon>Pleosporaceae</taxon>
        <taxon>Bipolaris</taxon>
    </lineage>
</organism>
<gene>
    <name evidence="8" type="ORF">COCHEDRAFT_1208504</name>
</gene>
<feature type="region of interest" description="Disordered" evidence="6">
    <location>
        <begin position="109"/>
        <end position="172"/>
    </location>
</feature>
<keyword evidence="2" id="KW-0805">Transcription regulation</keyword>
<dbReference type="SMART" id="SM00066">
    <property type="entry name" value="GAL4"/>
    <property type="match status" value="1"/>
</dbReference>
<evidence type="ECO:0000313" key="8">
    <source>
        <dbReference type="EMBL" id="EMD96583.1"/>
    </source>
</evidence>
<evidence type="ECO:0000256" key="3">
    <source>
        <dbReference type="ARBA" id="ARBA00023125"/>
    </source>
</evidence>
<evidence type="ECO:0000256" key="6">
    <source>
        <dbReference type="SAM" id="MobiDB-lite"/>
    </source>
</evidence>
<dbReference type="GO" id="GO:0000981">
    <property type="term" value="F:DNA-binding transcription factor activity, RNA polymerase II-specific"/>
    <property type="evidence" value="ECO:0007669"/>
    <property type="project" value="InterPro"/>
</dbReference>
<dbReference type="PROSITE" id="PS50048">
    <property type="entry name" value="ZN2_CY6_FUNGAL_2"/>
    <property type="match status" value="1"/>
</dbReference>
<dbReference type="AlphaFoldDB" id="M2VA34"/>
<evidence type="ECO:0000256" key="5">
    <source>
        <dbReference type="ARBA" id="ARBA00023242"/>
    </source>
</evidence>
<dbReference type="InterPro" id="IPR052073">
    <property type="entry name" value="Amide_Lactam_Regulators"/>
</dbReference>
<dbReference type="PANTHER" id="PTHR47171:SF1">
    <property type="entry name" value="ZN(II)2CYS6 TRANSCRIPTION FACTOR (EUROFUNG)"/>
    <property type="match status" value="1"/>
</dbReference>
<feature type="compositionally biased region" description="Polar residues" evidence="6">
    <location>
        <begin position="125"/>
        <end position="142"/>
    </location>
</feature>